<feature type="non-terminal residue" evidence="1">
    <location>
        <position position="1"/>
    </location>
</feature>
<dbReference type="AlphaFoldDB" id="A0A0F8Z6A1"/>
<organism evidence="1">
    <name type="scientific">marine sediment metagenome</name>
    <dbReference type="NCBI Taxonomy" id="412755"/>
    <lineage>
        <taxon>unclassified sequences</taxon>
        <taxon>metagenomes</taxon>
        <taxon>ecological metagenomes</taxon>
    </lineage>
</organism>
<sequence>SGVCELMFESKKAIKLERRVKDLEGAIRRMQNYLLAEQETVVCFEPDKELTAATRGKKLN</sequence>
<evidence type="ECO:0000313" key="1">
    <source>
        <dbReference type="EMBL" id="KKK61889.1"/>
    </source>
</evidence>
<comment type="caution">
    <text evidence="1">The sequence shown here is derived from an EMBL/GenBank/DDBJ whole genome shotgun (WGS) entry which is preliminary data.</text>
</comment>
<dbReference type="EMBL" id="LAZR01062267">
    <property type="protein sequence ID" value="KKK61889.1"/>
    <property type="molecule type" value="Genomic_DNA"/>
</dbReference>
<name>A0A0F8Z6A1_9ZZZZ</name>
<accession>A0A0F8Z6A1</accession>
<proteinExistence type="predicted"/>
<protein>
    <submittedName>
        <fullName evidence="1">Uncharacterized protein</fullName>
    </submittedName>
</protein>
<gene>
    <name evidence="1" type="ORF">LCGC14_3009820</name>
</gene>
<reference evidence="1" key="1">
    <citation type="journal article" date="2015" name="Nature">
        <title>Complex archaea that bridge the gap between prokaryotes and eukaryotes.</title>
        <authorList>
            <person name="Spang A."/>
            <person name="Saw J.H."/>
            <person name="Jorgensen S.L."/>
            <person name="Zaremba-Niedzwiedzka K."/>
            <person name="Martijn J."/>
            <person name="Lind A.E."/>
            <person name="van Eijk R."/>
            <person name="Schleper C."/>
            <person name="Guy L."/>
            <person name="Ettema T.J."/>
        </authorList>
    </citation>
    <scope>NUCLEOTIDE SEQUENCE</scope>
</reference>